<keyword evidence="3" id="KW-1185">Reference proteome</keyword>
<proteinExistence type="predicted"/>
<evidence type="ECO:0000256" key="1">
    <source>
        <dbReference type="SAM" id="MobiDB-lite"/>
    </source>
</evidence>
<dbReference type="AlphaFoldDB" id="A0A5B7GU30"/>
<evidence type="ECO:0000313" key="3">
    <source>
        <dbReference type="Proteomes" id="UP000324222"/>
    </source>
</evidence>
<protein>
    <submittedName>
        <fullName evidence="2">Uncharacterized protein</fullName>
    </submittedName>
</protein>
<feature type="region of interest" description="Disordered" evidence="1">
    <location>
        <begin position="18"/>
        <end position="41"/>
    </location>
</feature>
<comment type="caution">
    <text evidence="2">The sequence shown here is derived from an EMBL/GenBank/DDBJ whole genome shotgun (WGS) entry which is preliminary data.</text>
</comment>
<sequence>MEATNNSFDASITVTCSTCGDSDTEEGQPWAKKKKKDKKKNGPLECWLSRKCKSVSQSWGANASIPPS</sequence>
<gene>
    <name evidence="2" type="ORF">E2C01_054575</name>
</gene>
<feature type="compositionally biased region" description="Basic residues" evidence="1">
    <location>
        <begin position="31"/>
        <end position="41"/>
    </location>
</feature>
<accession>A0A5B7GU30</accession>
<evidence type="ECO:0000313" key="2">
    <source>
        <dbReference type="EMBL" id="MPC60528.1"/>
    </source>
</evidence>
<reference evidence="2 3" key="1">
    <citation type="submission" date="2019-05" db="EMBL/GenBank/DDBJ databases">
        <title>Another draft genome of Portunus trituberculatus and its Hox gene families provides insights of decapod evolution.</title>
        <authorList>
            <person name="Jeong J.-H."/>
            <person name="Song I."/>
            <person name="Kim S."/>
            <person name="Choi T."/>
            <person name="Kim D."/>
            <person name="Ryu S."/>
            <person name="Kim W."/>
        </authorList>
    </citation>
    <scope>NUCLEOTIDE SEQUENCE [LARGE SCALE GENOMIC DNA]</scope>
    <source>
        <tissue evidence="2">Muscle</tissue>
    </source>
</reference>
<dbReference type="EMBL" id="VSRR010017624">
    <property type="protein sequence ID" value="MPC60528.1"/>
    <property type="molecule type" value="Genomic_DNA"/>
</dbReference>
<dbReference type="Proteomes" id="UP000324222">
    <property type="component" value="Unassembled WGS sequence"/>
</dbReference>
<organism evidence="2 3">
    <name type="scientific">Portunus trituberculatus</name>
    <name type="common">Swimming crab</name>
    <name type="synonym">Neptunus trituberculatus</name>
    <dbReference type="NCBI Taxonomy" id="210409"/>
    <lineage>
        <taxon>Eukaryota</taxon>
        <taxon>Metazoa</taxon>
        <taxon>Ecdysozoa</taxon>
        <taxon>Arthropoda</taxon>
        <taxon>Crustacea</taxon>
        <taxon>Multicrustacea</taxon>
        <taxon>Malacostraca</taxon>
        <taxon>Eumalacostraca</taxon>
        <taxon>Eucarida</taxon>
        <taxon>Decapoda</taxon>
        <taxon>Pleocyemata</taxon>
        <taxon>Brachyura</taxon>
        <taxon>Eubrachyura</taxon>
        <taxon>Portunoidea</taxon>
        <taxon>Portunidae</taxon>
        <taxon>Portuninae</taxon>
        <taxon>Portunus</taxon>
    </lineage>
</organism>
<name>A0A5B7GU30_PORTR</name>